<evidence type="ECO:0000256" key="2">
    <source>
        <dbReference type="ARBA" id="ARBA00023163"/>
    </source>
</evidence>
<feature type="compositionally biased region" description="Low complexity" evidence="3">
    <location>
        <begin position="28"/>
        <end position="39"/>
    </location>
</feature>
<dbReference type="InterPro" id="IPR027383">
    <property type="entry name" value="Znf_put"/>
</dbReference>
<organism evidence="5 6">
    <name type="scientific">Streptomyces aidingensis</name>
    <dbReference type="NCBI Taxonomy" id="910347"/>
    <lineage>
        <taxon>Bacteria</taxon>
        <taxon>Bacillati</taxon>
        <taxon>Actinomycetota</taxon>
        <taxon>Actinomycetes</taxon>
        <taxon>Kitasatosporales</taxon>
        <taxon>Streptomycetaceae</taxon>
        <taxon>Streptomyces</taxon>
    </lineage>
</organism>
<dbReference type="InterPro" id="IPR034660">
    <property type="entry name" value="DinB/YfiT-like"/>
</dbReference>
<protein>
    <submittedName>
        <fullName evidence="5">Putative zinc-finger</fullName>
    </submittedName>
</protein>
<dbReference type="EMBL" id="FOLM01000002">
    <property type="protein sequence ID" value="SFC20795.1"/>
    <property type="molecule type" value="Genomic_DNA"/>
</dbReference>
<dbReference type="InterPro" id="IPR041916">
    <property type="entry name" value="Anti_sigma_zinc_sf"/>
</dbReference>
<keyword evidence="5" id="KW-0479">Metal-binding</keyword>
<feature type="region of interest" description="Disordered" evidence="3">
    <location>
        <begin position="1"/>
        <end position="80"/>
    </location>
</feature>
<dbReference type="Proteomes" id="UP000199207">
    <property type="component" value="Unassembled WGS sequence"/>
</dbReference>
<evidence type="ECO:0000313" key="5">
    <source>
        <dbReference type="EMBL" id="SFC20795.1"/>
    </source>
</evidence>
<reference evidence="5 6" key="1">
    <citation type="submission" date="2016-10" db="EMBL/GenBank/DDBJ databases">
        <authorList>
            <person name="de Groot N.N."/>
        </authorList>
    </citation>
    <scope>NUCLEOTIDE SEQUENCE [LARGE SCALE GENOMIC DNA]</scope>
    <source>
        <strain evidence="5 6">CGMCC 4.5739</strain>
    </source>
</reference>
<dbReference type="Pfam" id="PF13490">
    <property type="entry name" value="zf-HC2"/>
    <property type="match status" value="1"/>
</dbReference>
<feature type="domain" description="Putative zinc-finger" evidence="4">
    <location>
        <begin position="88"/>
        <end position="118"/>
    </location>
</feature>
<dbReference type="Gene3D" id="1.10.10.1320">
    <property type="entry name" value="Anti-sigma factor, zinc-finger domain"/>
    <property type="match status" value="1"/>
</dbReference>
<dbReference type="RefSeq" id="WP_093837610.1">
    <property type="nucleotide sequence ID" value="NZ_FOLM01000002.1"/>
</dbReference>
<sequence length="456" mass="47183">MAEREPGNRAHPGEAAPARMPQPRRRTAAPGAPAARRTPSGGGAATRGAGEGAAGGGADGTGEGTGADGSTGSGGLPAPSAAAHHALTSLLGAWALGACSAAENAAVEDHLNDCAACAEEALRLRDAVPLLEPRRSLDLDPGLRDQVLEACLARRPARLPLPSWAGPYDAEAARLDALLHDMAADEWRTAVPLRWFTEGAMAEHATTVAGVMDHLLAVDGLLARALSLPDPLGESAPVDPTLRTHAQWHSAAPARALAPQRAHTEWREQTRALLSAAGRTGGGPGLTSVEVPYRIPELLDGGTLSLPDAFLDRAFACWVHGDDIARAIDYPYGPPQGAHLRMVVDLVARRLAGSLAQRRRAGLALSPPRLTPVGQPGRTVHLEVEGSGGGDWYIPLDSPTAPVSAADPVARVALEDVAFCQLASGRISPDEAAAGTEGDERIVHDLLFAAAALSRL</sequence>
<feature type="compositionally biased region" description="Gly residues" evidence="3">
    <location>
        <begin position="40"/>
        <end position="75"/>
    </location>
</feature>
<keyword evidence="6" id="KW-1185">Reference proteome</keyword>
<accession>A0A1I1HAP7</accession>
<dbReference type="OrthoDB" id="4321761at2"/>
<keyword evidence="1" id="KW-0805">Transcription regulation</keyword>
<gene>
    <name evidence="5" type="ORF">SAMN05421773_102310</name>
</gene>
<dbReference type="STRING" id="910347.SAMN05421773_102310"/>
<evidence type="ECO:0000259" key="4">
    <source>
        <dbReference type="Pfam" id="PF13490"/>
    </source>
</evidence>
<evidence type="ECO:0000313" key="6">
    <source>
        <dbReference type="Proteomes" id="UP000199207"/>
    </source>
</evidence>
<evidence type="ECO:0000256" key="1">
    <source>
        <dbReference type="ARBA" id="ARBA00023015"/>
    </source>
</evidence>
<keyword evidence="5" id="KW-0863">Zinc-finger</keyword>
<name>A0A1I1HAP7_9ACTN</name>
<feature type="compositionally biased region" description="Basic and acidic residues" evidence="3">
    <location>
        <begin position="1"/>
        <end position="12"/>
    </location>
</feature>
<dbReference type="AlphaFoldDB" id="A0A1I1HAP7"/>
<keyword evidence="2" id="KW-0804">Transcription</keyword>
<keyword evidence="5" id="KW-0862">Zinc</keyword>
<dbReference type="GO" id="GO:0008270">
    <property type="term" value="F:zinc ion binding"/>
    <property type="evidence" value="ECO:0007669"/>
    <property type="project" value="UniProtKB-KW"/>
</dbReference>
<evidence type="ECO:0000256" key="3">
    <source>
        <dbReference type="SAM" id="MobiDB-lite"/>
    </source>
</evidence>
<dbReference type="SUPFAM" id="SSF109854">
    <property type="entry name" value="DinB/YfiT-like putative metalloenzymes"/>
    <property type="match status" value="1"/>
</dbReference>
<proteinExistence type="predicted"/>